<evidence type="ECO:0000313" key="2">
    <source>
        <dbReference type="Proteomes" id="UP000004679"/>
    </source>
</evidence>
<keyword evidence="2" id="KW-1185">Reference proteome</keyword>
<name>C0N4C7_9GAMM</name>
<organism evidence="1 2">
    <name type="scientific">Methylophaga thiooxydans DMS010</name>
    <dbReference type="NCBI Taxonomy" id="637616"/>
    <lineage>
        <taxon>Bacteria</taxon>
        <taxon>Pseudomonadati</taxon>
        <taxon>Pseudomonadota</taxon>
        <taxon>Gammaproteobacteria</taxon>
        <taxon>Thiotrichales</taxon>
        <taxon>Piscirickettsiaceae</taxon>
        <taxon>Methylophaga</taxon>
    </lineage>
</organism>
<dbReference type="EMBL" id="GG657893">
    <property type="protein sequence ID" value="EEF80406.1"/>
    <property type="molecule type" value="Genomic_DNA"/>
</dbReference>
<dbReference type="AlphaFoldDB" id="C0N4C7"/>
<evidence type="ECO:0000313" key="1">
    <source>
        <dbReference type="EMBL" id="EEF80406.1"/>
    </source>
</evidence>
<reference evidence="1 2" key="1">
    <citation type="journal article" date="2011" name="J. Bacteriol.">
        <title>Draft genome sequence of the chemolithoheterotrophic, halophilic methylotroph Methylophaga thiooxydans DMS010.</title>
        <authorList>
            <person name="Boden R."/>
            <person name="Ferriera S."/>
            <person name="Johnson J."/>
            <person name="Kelly D.P."/>
            <person name="Murrell J.C."/>
            <person name="Schafer H."/>
        </authorList>
    </citation>
    <scope>NUCLEOTIDE SEQUENCE [LARGE SCALE GENOMIC DNA]</scope>
    <source>
        <strain evidence="1 2">DMS010</strain>
    </source>
</reference>
<dbReference type="Proteomes" id="UP000004679">
    <property type="component" value="Unassembled WGS sequence"/>
</dbReference>
<proteinExistence type="predicted"/>
<protein>
    <submittedName>
        <fullName evidence="1">Uncharacterized protein</fullName>
    </submittedName>
</protein>
<dbReference type="HOGENOM" id="CLU_3330077_0_0_6"/>
<gene>
    <name evidence="1" type="ORF">MDMS009_1019</name>
</gene>
<accession>C0N4C7</accession>
<sequence>MAGFFIICNIRLNTLFTVVDTLLCQHDFIATFLPNLSL</sequence>